<dbReference type="EMBL" id="MUKV01000025">
    <property type="protein sequence ID" value="OQS35908.1"/>
    <property type="molecule type" value="Genomic_DNA"/>
</dbReference>
<organism evidence="1 2">
    <name type="scientific">Chromobacterium haemolyticum</name>
    <dbReference type="NCBI Taxonomy" id="394935"/>
    <lineage>
        <taxon>Bacteria</taxon>
        <taxon>Pseudomonadati</taxon>
        <taxon>Pseudomonadota</taxon>
        <taxon>Betaproteobacteria</taxon>
        <taxon>Neisseriales</taxon>
        <taxon>Chromobacteriaceae</taxon>
        <taxon>Chromobacterium</taxon>
    </lineage>
</organism>
<evidence type="ECO:0000313" key="1">
    <source>
        <dbReference type="EMBL" id="OQS35908.1"/>
    </source>
</evidence>
<dbReference type="RefSeq" id="WP_179140802.1">
    <property type="nucleotide sequence ID" value="NZ_MUKV01000025.1"/>
</dbReference>
<protein>
    <submittedName>
        <fullName evidence="1">Uncharacterized protein</fullName>
    </submittedName>
</protein>
<accession>A0A1W0CMM0</accession>
<sequence length="66" mass="7186">TTHSGTTDHISATACAIVGGINQSTLTTLAARRRLRTHRDPINQSILITPEQSDYLVFLRLDGVNP</sequence>
<dbReference type="AlphaFoldDB" id="A0A1W0CMM0"/>
<name>A0A1W0CMM0_9NEIS</name>
<evidence type="ECO:0000313" key="2">
    <source>
        <dbReference type="Proteomes" id="UP000192721"/>
    </source>
</evidence>
<feature type="non-terminal residue" evidence="1">
    <location>
        <position position="1"/>
    </location>
</feature>
<reference evidence="1 2" key="1">
    <citation type="submission" date="2017-02" db="EMBL/GenBank/DDBJ databases">
        <title>Chromobacterium haemolyticum H5244.</title>
        <authorList>
            <person name="Gulvik C.A."/>
        </authorList>
    </citation>
    <scope>NUCLEOTIDE SEQUENCE [LARGE SCALE GENOMIC DNA]</scope>
    <source>
        <strain evidence="1 2">H5244</strain>
    </source>
</reference>
<proteinExistence type="predicted"/>
<dbReference type="Proteomes" id="UP000192721">
    <property type="component" value="Unassembled WGS sequence"/>
</dbReference>
<comment type="caution">
    <text evidence="1">The sequence shown here is derived from an EMBL/GenBank/DDBJ whole genome shotgun (WGS) entry which is preliminary data.</text>
</comment>
<gene>
    <name evidence="1" type="ORF">B0T45_17030</name>
</gene>